<dbReference type="EMBL" id="JAGPXC010000008">
    <property type="protein sequence ID" value="KAH6648144.1"/>
    <property type="molecule type" value="Genomic_DNA"/>
</dbReference>
<name>A0A9P8UDX6_9PEZI</name>
<dbReference type="AlphaFoldDB" id="A0A9P8UDX6"/>
<organism evidence="1 2">
    <name type="scientific">Truncatella angustata</name>
    <dbReference type="NCBI Taxonomy" id="152316"/>
    <lineage>
        <taxon>Eukaryota</taxon>
        <taxon>Fungi</taxon>
        <taxon>Dikarya</taxon>
        <taxon>Ascomycota</taxon>
        <taxon>Pezizomycotina</taxon>
        <taxon>Sordariomycetes</taxon>
        <taxon>Xylariomycetidae</taxon>
        <taxon>Amphisphaeriales</taxon>
        <taxon>Sporocadaceae</taxon>
        <taxon>Truncatella</taxon>
    </lineage>
</organism>
<protein>
    <submittedName>
        <fullName evidence="1">Uncharacterized protein</fullName>
    </submittedName>
</protein>
<evidence type="ECO:0000313" key="1">
    <source>
        <dbReference type="EMBL" id="KAH6648144.1"/>
    </source>
</evidence>
<proteinExistence type="predicted"/>
<sequence length="63" mass="6812">MGSSELLTTDIACICSMEGRAVVMPVTLTLQEECGGVAGYLVVIEVAQGRRLQIRERATDRLT</sequence>
<dbReference type="Proteomes" id="UP000758603">
    <property type="component" value="Unassembled WGS sequence"/>
</dbReference>
<dbReference type="RefSeq" id="XP_045954656.1">
    <property type="nucleotide sequence ID" value="XM_046103782.1"/>
</dbReference>
<reference evidence="1" key="1">
    <citation type="journal article" date="2021" name="Nat. Commun.">
        <title>Genetic determinants of endophytism in the Arabidopsis root mycobiome.</title>
        <authorList>
            <person name="Mesny F."/>
            <person name="Miyauchi S."/>
            <person name="Thiergart T."/>
            <person name="Pickel B."/>
            <person name="Atanasova L."/>
            <person name="Karlsson M."/>
            <person name="Huettel B."/>
            <person name="Barry K.W."/>
            <person name="Haridas S."/>
            <person name="Chen C."/>
            <person name="Bauer D."/>
            <person name="Andreopoulos W."/>
            <person name="Pangilinan J."/>
            <person name="LaButti K."/>
            <person name="Riley R."/>
            <person name="Lipzen A."/>
            <person name="Clum A."/>
            <person name="Drula E."/>
            <person name="Henrissat B."/>
            <person name="Kohler A."/>
            <person name="Grigoriev I.V."/>
            <person name="Martin F.M."/>
            <person name="Hacquard S."/>
        </authorList>
    </citation>
    <scope>NUCLEOTIDE SEQUENCE</scope>
    <source>
        <strain evidence="1">MPI-SDFR-AT-0073</strain>
    </source>
</reference>
<evidence type="ECO:0000313" key="2">
    <source>
        <dbReference type="Proteomes" id="UP000758603"/>
    </source>
</evidence>
<keyword evidence="2" id="KW-1185">Reference proteome</keyword>
<dbReference type="GeneID" id="70132673"/>
<comment type="caution">
    <text evidence="1">The sequence shown here is derived from an EMBL/GenBank/DDBJ whole genome shotgun (WGS) entry which is preliminary data.</text>
</comment>
<gene>
    <name evidence="1" type="ORF">BKA67DRAFT_579658</name>
</gene>
<accession>A0A9P8UDX6</accession>